<dbReference type="RefSeq" id="WP_121645393.1">
    <property type="nucleotide sequence ID" value="NZ_RCWN01000001.1"/>
</dbReference>
<dbReference type="Proteomes" id="UP000281094">
    <property type="component" value="Unassembled WGS sequence"/>
</dbReference>
<dbReference type="InterPro" id="IPR019108">
    <property type="entry name" value="Caa3_assmbl_CtaG-rel"/>
</dbReference>
<proteinExistence type="predicted"/>
<gene>
    <name evidence="7" type="ORF">D8780_09620</name>
</gene>
<evidence type="ECO:0000313" key="8">
    <source>
        <dbReference type="Proteomes" id="UP000281094"/>
    </source>
</evidence>
<evidence type="ECO:0000256" key="1">
    <source>
        <dbReference type="ARBA" id="ARBA00004651"/>
    </source>
</evidence>
<keyword evidence="2" id="KW-1003">Cell membrane</keyword>
<comment type="subcellular location">
    <subcellularLocation>
        <location evidence="1">Cell membrane</location>
        <topology evidence="1">Multi-pass membrane protein</topology>
    </subcellularLocation>
</comment>
<keyword evidence="3 6" id="KW-0812">Transmembrane</keyword>
<comment type="caution">
    <text evidence="7">The sequence shown here is derived from an EMBL/GenBank/DDBJ whole genome shotgun (WGS) entry which is preliminary data.</text>
</comment>
<feature type="transmembrane region" description="Helical" evidence="6">
    <location>
        <begin position="126"/>
        <end position="147"/>
    </location>
</feature>
<evidence type="ECO:0000256" key="6">
    <source>
        <dbReference type="SAM" id="Phobius"/>
    </source>
</evidence>
<feature type="transmembrane region" description="Helical" evidence="6">
    <location>
        <begin position="96"/>
        <end position="114"/>
    </location>
</feature>
<dbReference type="Pfam" id="PF09678">
    <property type="entry name" value="Caa3_CtaG"/>
    <property type="match status" value="1"/>
</dbReference>
<feature type="transmembrane region" description="Helical" evidence="6">
    <location>
        <begin position="167"/>
        <end position="188"/>
    </location>
</feature>
<name>A0A3L7JDP1_9HYPH</name>
<keyword evidence="4 6" id="KW-1133">Transmembrane helix</keyword>
<evidence type="ECO:0000256" key="3">
    <source>
        <dbReference type="ARBA" id="ARBA00022692"/>
    </source>
</evidence>
<organism evidence="7 8">
    <name type="scientific">Notoacmeibacter ruber</name>
    <dbReference type="NCBI Taxonomy" id="2670375"/>
    <lineage>
        <taxon>Bacteria</taxon>
        <taxon>Pseudomonadati</taxon>
        <taxon>Pseudomonadota</taxon>
        <taxon>Alphaproteobacteria</taxon>
        <taxon>Hyphomicrobiales</taxon>
        <taxon>Notoacmeibacteraceae</taxon>
        <taxon>Notoacmeibacter</taxon>
    </lineage>
</organism>
<dbReference type="GO" id="GO:0005886">
    <property type="term" value="C:plasma membrane"/>
    <property type="evidence" value="ECO:0007669"/>
    <property type="project" value="UniProtKB-SubCell"/>
</dbReference>
<sequence>MSGRRGRVTCLTIALLLLCLVWAAPLLMPSAGRWPFTLHMVRHMVLVAVAAPLLVLALPRLSGGLILSPLIAAVLEFFVVWGWHFGTPHQLAQTSWPWFVLEQASFLVVGYGVWASSLNAASGLAGAGGLLLTSMHMTLLGALLTLAPRPLYAAICYGTEPLADQQLGGMLMLAVGGVAYLVGGVALVRRSLGGSEDAVPMTGDIS</sequence>
<dbReference type="EMBL" id="RCWN01000001">
    <property type="protein sequence ID" value="RLQ88425.1"/>
    <property type="molecule type" value="Genomic_DNA"/>
</dbReference>
<evidence type="ECO:0000256" key="2">
    <source>
        <dbReference type="ARBA" id="ARBA00022475"/>
    </source>
</evidence>
<dbReference type="AlphaFoldDB" id="A0A3L7JDP1"/>
<evidence type="ECO:0000256" key="5">
    <source>
        <dbReference type="ARBA" id="ARBA00023136"/>
    </source>
</evidence>
<keyword evidence="5 6" id="KW-0472">Membrane</keyword>
<evidence type="ECO:0000256" key="4">
    <source>
        <dbReference type="ARBA" id="ARBA00022989"/>
    </source>
</evidence>
<protein>
    <submittedName>
        <fullName evidence="7">Cytochrome-c oxidase</fullName>
    </submittedName>
</protein>
<feature type="transmembrane region" description="Helical" evidence="6">
    <location>
        <begin position="65"/>
        <end position="84"/>
    </location>
</feature>
<accession>A0A3L7JDP1</accession>
<keyword evidence="8" id="KW-1185">Reference proteome</keyword>
<evidence type="ECO:0000313" key="7">
    <source>
        <dbReference type="EMBL" id="RLQ88425.1"/>
    </source>
</evidence>
<feature type="transmembrane region" description="Helical" evidence="6">
    <location>
        <begin position="39"/>
        <end position="58"/>
    </location>
</feature>
<reference evidence="7 8" key="1">
    <citation type="submission" date="2018-10" db="EMBL/GenBank/DDBJ databases">
        <title>Notoacmeibacter sp. M2BS9Y-3-1, whole genome shotgun sequence.</title>
        <authorList>
            <person name="Tuo L."/>
        </authorList>
    </citation>
    <scope>NUCLEOTIDE SEQUENCE [LARGE SCALE GENOMIC DNA]</scope>
    <source>
        <strain evidence="7 8">M2BS9Y-3-1</strain>
    </source>
</reference>